<dbReference type="Proteomes" id="UP000665026">
    <property type="component" value="Chromosome"/>
</dbReference>
<sequence>MKRWIALAALVGLVAACSQPEETAERLDLGDFVLGHNVVVAPDLQKGPTSRNAEPEELIAAVQGAVASRLGKYDGDRLVHLGINIGGYALGRRGIPLIYTPKSAFVVTVTVWDDRAGEKFTKEPKQLLIFENFGDGAVIGTGYTRSRDQQIATLANNTARKIEAYLAENAICMTDDATEEQLAECWPLDEAN</sequence>
<evidence type="ECO:0000313" key="1">
    <source>
        <dbReference type="EMBL" id="QTN34661.1"/>
    </source>
</evidence>
<reference evidence="1" key="1">
    <citation type="submission" date="2020-07" db="EMBL/GenBank/DDBJ databases">
        <title>Genome sequences of bacteria associated with the marine, planktonic diatom Thalassiosira profunda strain ECT2AJA-044.</title>
        <authorList>
            <person name="Gargas C.B."/>
            <person name="Roberts W.R."/>
            <person name="Alverson A.J."/>
        </authorList>
    </citation>
    <scope>NUCLEOTIDE SEQUENCE</scope>
    <source>
        <strain evidence="1">ECT2AJA-044</strain>
    </source>
</reference>
<name>A0A975I7B1_9RHOB</name>
<dbReference type="PROSITE" id="PS51257">
    <property type="entry name" value="PROKAR_LIPOPROTEIN"/>
    <property type="match status" value="1"/>
</dbReference>
<organism evidence="1 2">
    <name type="scientific">Cognatishimia activa</name>
    <dbReference type="NCBI Taxonomy" id="1715691"/>
    <lineage>
        <taxon>Bacteria</taxon>
        <taxon>Pseudomonadati</taxon>
        <taxon>Pseudomonadota</taxon>
        <taxon>Alphaproteobacteria</taxon>
        <taxon>Rhodobacterales</taxon>
        <taxon>Paracoccaceae</taxon>
        <taxon>Cognatishimia</taxon>
    </lineage>
</organism>
<evidence type="ECO:0000313" key="2">
    <source>
        <dbReference type="Proteomes" id="UP000665026"/>
    </source>
</evidence>
<dbReference type="AlphaFoldDB" id="A0A975I7B1"/>
<dbReference type="RefSeq" id="WP_209355352.1">
    <property type="nucleotide sequence ID" value="NZ_CP060010.1"/>
</dbReference>
<protein>
    <submittedName>
        <fullName evidence="1">Uncharacterized protein</fullName>
    </submittedName>
</protein>
<proteinExistence type="predicted"/>
<dbReference type="KEGG" id="cact:HZ995_09060"/>
<gene>
    <name evidence="1" type="ORF">HZ995_09060</name>
</gene>
<dbReference type="EMBL" id="CP060010">
    <property type="protein sequence ID" value="QTN34661.1"/>
    <property type="molecule type" value="Genomic_DNA"/>
</dbReference>
<accession>A0A975I7B1</accession>